<feature type="compositionally biased region" description="Polar residues" evidence="1">
    <location>
        <begin position="1"/>
        <end position="12"/>
    </location>
</feature>
<evidence type="ECO:0000313" key="3">
    <source>
        <dbReference type="Proteomes" id="UP001272137"/>
    </source>
</evidence>
<reference evidence="2" key="1">
    <citation type="submission" date="2018-08" db="EMBL/GenBank/DDBJ databases">
        <title>Identification of Burkholderia cepacia strains that express a Burkholderia pseudomallei-like capsular polysaccharide.</title>
        <authorList>
            <person name="Burtnick M.N."/>
            <person name="Vongsouvath M."/>
            <person name="Newton P."/>
            <person name="Wuthiekanun V."/>
            <person name="Limmathurotsakul D."/>
            <person name="Brett P.J."/>
            <person name="Chantratita N."/>
            <person name="Dance D.A."/>
        </authorList>
    </citation>
    <scope>NUCLEOTIDE SEQUENCE</scope>
    <source>
        <strain evidence="2">SBXCC001</strain>
    </source>
</reference>
<protein>
    <submittedName>
        <fullName evidence="2">Uncharacterized protein</fullName>
    </submittedName>
</protein>
<evidence type="ECO:0000256" key="1">
    <source>
        <dbReference type="SAM" id="MobiDB-lite"/>
    </source>
</evidence>
<evidence type="ECO:0000313" key="2">
    <source>
        <dbReference type="EMBL" id="MDW9251929.1"/>
    </source>
</evidence>
<accession>A0AAW9CTF4</accession>
<dbReference type="Proteomes" id="UP001272137">
    <property type="component" value="Unassembled WGS sequence"/>
</dbReference>
<sequence length="47" mass="5259">MRWNFSKITNSHVCRGKRGASRSEAPIGAPMRLRLEGNGISSRESTR</sequence>
<organism evidence="2 3">
    <name type="scientific">Burkholderia thailandensis</name>
    <dbReference type="NCBI Taxonomy" id="57975"/>
    <lineage>
        <taxon>Bacteria</taxon>
        <taxon>Pseudomonadati</taxon>
        <taxon>Pseudomonadota</taxon>
        <taxon>Betaproteobacteria</taxon>
        <taxon>Burkholderiales</taxon>
        <taxon>Burkholderiaceae</taxon>
        <taxon>Burkholderia</taxon>
        <taxon>pseudomallei group</taxon>
    </lineage>
</organism>
<feature type="region of interest" description="Disordered" evidence="1">
    <location>
        <begin position="1"/>
        <end position="47"/>
    </location>
</feature>
<dbReference type="AlphaFoldDB" id="A0AAW9CTF4"/>
<gene>
    <name evidence="2" type="ORF">C7S16_5809</name>
</gene>
<comment type="caution">
    <text evidence="2">The sequence shown here is derived from an EMBL/GenBank/DDBJ whole genome shotgun (WGS) entry which is preliminary data.</text>
</comment>
<name>A0AAW9CTF4_BURTH</name>
<dbReference type="EMBL" id="QXCT01000001">
    <property type="protein sequence ID" value="MDW9251929.1"/>
    <property type="molecule type" value="Genomic_DNA"/>
</dbReference>
<proteinExistence type="predicted"/>